<organism evidence="1 2">
    <name type="scientific">Corynebacterium hadale</name>
    <dbReference type="NCBI Taxonomy" id="2026255"/>
    <lineage>
        <taxon>Bacteria</taxon>
        <taxon>Bacillati</taxon>
        <taxon>Actinomycetota</taxon>
        <taxon>Actinomycetes</taxon>
        <taxon>Mycobacteriales</taxon>
        <taxon>Corynebacteriaceae</taxon>
        <taxon>Corynebacterium</taxon>
    </lineage>
</organism>
<accession>A0A269PDX4</accession>
<dbReference type="Proteomes" id="UP000215771">
    <property type="component" value="Unassembled WGS sequence"/>
</dbReference>
<protein>
    <recommendedName>
        <fullName evidence="3">DUF3039 domain-containing protein</fullName>
    </recommendedName>
</protein>
<proteinExistence type="predicted"/>
<comment type="caution">
    <text evidence="1">The sequence shown here is derived from an EMBL/GenBank/DDBJ whole genome shotgun (WGS) entry which is preliminary data.</text>
</comment>
<evidence type="ECO:0000313" key="1">
    <source>
        <dbReference type="EMBL" id="PAJ70014.1"/>
    </source>
</evidence>
<dbReference type="AlphaFoldDB" id="A0A269PDX4"/>
<dbReference type="RefSeq" id="WP_095276996.1">
    <property type="nucleotide sequence ID" value="NZ_CP047655.1"/>
</dbReference>
<sequence length="72" mass="7747">MLSPKTTTSPARQAPEERTPLRHIIHHEEADGTIHYLCGIQRAPGAAVKGTHADKVNCAACEAAAYLLEVMP</sequence>
<gene>
    <name evidence="1" type="ORF">CIG21_06175</name>
</gene>
<evidence type="ECO:0000313" key="2">
    <source>
        <dbReference type="Proteomes" id="UP000215771"/>
    </source>
</evidence>
<dbReference type="EMBL" id="NQMQ01000011">
    <property type="protein sequence ID" value="PAJ70014.1"/>
    <property type="molecule type" value="Genomic_DNA"/>
</dbReference>
<reference evidence="1 2" key="1">
    <citation type="submission" date="2017-08" db="EMBL/GenBank/DDBJ databases">
        <authorList>
            <person name="de Groot N.N."/>
        </authorList>
    </citation>
    <scope>NUCLEOTIDE SEQUENCE [LARGE SCALE GENOMIC DNA]</scope>
    <source>
        <strain evidence="1 2">NBT06-6</strain>
    </source>
</reference>
<name>A0A269PDX4_9CORY</name>
<evidence type="ECO:0008006" key="3">
    <source>
        <dbReference type="Google" id="ProtNLM"/>
    </source>
</evidence>